<dbReference type="OrthoDB" id="1435641at2759"/>
<feature type="domain" description="Reverse transcriptase" evidence="1">
    <location>
        <begin position="1"/>
        <end position="221"/>
    </location>
</feature>
<dbReference type="InterPro" id="IPR000477">
    <property type="entry name" value="RT_dom"/>
</dbReference>
<dbReference type="PANTHER" id="PTHR31635:SF196">
    <property type="entry name" value="REVERSE TRANSCRIPTASE DOMAIN-CONTAINING PROTEIN-RELATED"/>
    <property type="match status" value="1"/>
</dbReference>
<reference evidence="3" key="1">
    <citation type="journal article" date="2019" name="Plant Biotechnol. J.">
        <title>Genome sequencing of the Australian wild diploid species Gossypium australe highlights disease resistance and delayed gland morphogenesis.</title>
        <authorList>
            <person name="Cai Y."/>
            <person name="Cai X."/>
            <person name="Wang Q."/>
            <person name="Wang P."/>
            <person name="Zhang Y."/>
            <person name="Cai C."/>
            <person name="Xu Y."/>
            <person name="Wang K."/>
            <person name="Zhou Z."/>
            <person name="Wang C."/>
            <person name="Geng S."/>
            <person name="Li B."/>
            <person name="Dong Q."/>
            <person name="Hou Y."/>
            <person name="Wang H."/>
            <person name="Ai P."/>
            <person name="Liu Z."/>
            <person name="Yi F."/>
            <person name="Sun M."/>
            <person name="An G."/>
            <person name="Cheng J."/>
            <person name="Zhang Y."/>
            <person name="Shi Q."/>
            <person name="Xie Y."/>
            <person name="Shi X."/>
            <person name="Chang Y."/>
            <person name="Huang F."/>
            <person name="Chen Y."/>
            <person name="Hong S."/>
            <person name="Mi L."/>
            <person name="Sun Q."/>
            <person name="Zhang L."/>
            <person name="Zhou B."/>
            <person name="Peng R."/>
            <person name="Zhang X."/>
            <person name="Liu F."/>
        </authorList>
    </citation>
    <scope>NUCLEOTIDE SEQUENCE [LARGE SCALE GENOMIC DNA]</scope>
    <source>
        <strain evidence="3">cv. PA1801</strain>
    </source>
</reference>
<dbReference type="EMBL" id="SMMG02000004">
    <property type="protein sequence ID" value="KAA3477019.1"/>
    <property type="molecule type" value="Genomic_DNA"/>
</dbReference>
<evidence type="ECO:0000313" key="2">
    <source>
        <dbReference type="EMBL" id="KAA3477019.1"/>
    </source>
</evidence>
<comment type="caution">
    <text evidence="2">The sequence shown here is derived from an EMBL/GenBank/DDBJ whole genome shotgun (WGS) entry which is preliminary data.</text>
</comment>
<proteinExistence type="predicted"/>
<protein>
    <submittedName>
        <fullName evidence="2">Retrovirus-related Pol polyprotein LINE-1</fullName>
    </submittedName>
</protein>
<name>A0A5B6W526_9ROSI</name>
<dbReference type="Proteomes" id="UP000325315">
    <property type="component" value="Unassembled WGS sequence"/>
</dbReference>
<gene>
    <name evidence="2" type="ORF">EPI10_010940</name>
</gene>
<organism evidence="2 3">
    <name type="scientific">Gossypium australe</name>
    <dbReference type="NCBI Taxonomy" id="47621"/>
    <lineage>
        <taxon>Eukaryota</taxon>
        <taxon>Viridiplantae</taxon>
        <taxon>Streptophyta</taxon>
        <taxon>Embryophyta</taxon>
        <taxon>Tracheophyta</taxon>
        <taxon>Spermatophyta</taxon>
        <taxon>Magnoliopsida</taxon>
        <taxon>eudicotyledons</taxon>
        <taxon>Gunneridae</taxon>
        <taxon>Pentapetalae</taxon>
        <taxon>rosids</taxon>
        <taxon>malvids</taxon>
        <taxon>Malvales</taxon>
        <taxon>Malvaceae</taxon>
        <taxon>Malvoideae</taxon>
        <taxon>Gossypium</taxon>
    </lineage>
</organism>
<accession>A0A5B6W526</accession>
<dbReference type="PANTHER" id="PTHR31635">
    <property type="entry name" value="REVERSE TRANSCRIPTASE DOMAIN-CONTAINING PROTEIN-RELATED"/>
    <property type="match status" value="1"/>
</dbReference>
<dbReference type="Pfam" id="PF00078">
    <property type="entry name" value="RVT_1"/>
    <property type="match status" value="1"/>
</dbReference>
<dbReference type="AlphaFoldDB" id="A0A5B6W526"/>
<dbReference type="PROSITE" id="PS50878">
    <property type="entry name" value="RT_POL"/>
    <property type="match status" value="1"/>
</dbReference>
<evidence type="ECO:0000313" key="3">
    <source>
        <dbReference type="Proteomes" id="UP000325315"/>
    </source>
</evidence>
<sequence length="221" mass="25590">MAPLKEPGSDGYQAFFFQSQWDSIGGEICKWYSLKNFPKSRLDSSLLQRSSTQCEGKIKKWMAIKIDLEKAYDRVRWDFIEKSIQAVEIPNYLRKVIMSAISTVAMQVLWNGVPTKKFRPAKGVKQSFPLSPYLFVLCMEWIRHCIQTTITIGEWSSIKMSRTGPALSHLFFVDDLVIFSKAYIKRDLLLKHNLTQFCSILGHCVNARKTNMSFQKGWMRT</sequence>
<evidence type="ECO:0000259" key="1">
    <source>
        <dbReference type="PROSITE" id="PS50878"/>
    </source>
</evidence>
<keyword evidence="3" id="KW-1185">Reference proteome</keyword>